<dbReference type="Proteomes" id="UP000020938">
    <property type="component" value="Unassembled WGS sequence"/>
</dbReference>
<gene>
    <name evidence="2" type="ORF">M123_4247</name>
</gene>
<protein>
    <submittedName>
        <fullName evidence="2">Putative membrane protein</fullName>
    </submittedName>
</protein>
<comment type="caution">
    <text evidence="2">The sequence shown here is derived from an EMBL/GenBank/DDBJ whole genome shotgun (WGS) entry which is preliminary data.</text>
</comment>
<dbReference type="EMBL" id="JGDS01000067">
    <property type="protein sequence ID" value="EXZ71404.1"/>
    <property type="molecule type" value="Genomic_DNA"/>
</dbReference>
<proteinExistence type="predicted"/>
<evidence type="ECO:0000313" key="3">
    <source>
        <dbReference type="Proteomes" id="UP000020938"/>
    </source>
</evidence>
<organism evidence="2 3">
    <name type="scientific">Bacteroides fragilis str. 3976T8</name>
    <dbReference type="NCBI Taxonomy" id="1339314"/>
    <lineage>
        <taxon>Bacteria</taxon>
        <taxon>Pseudomonadati</taxon>
        <taxon>Bacteroidota</taxon>
        <taxon>Bacteroidia</taxon>
        <taxon>Bacteroidales</taxon>
        <taxon>Bacteroidaceae</taxon>
        <taxon>Bacteroides</taxon>
    </lineage>
</organism>
<sequence>MTAGSGSTGLFLLVTGTGILMGAGGALVANAWFMTLLFNCE</sequence>
<evidence type="ECO:0000256" key="1">
    <source>
        <dbReference type="SAM" id="Phobius"/>
    </source>
</evidence>
<keyword evidence="1" id="KW-1133">Transmembrane helix</keyword>
<evidence type="ECO:0000313" key="2">
    <source>
        <dbReference type="EMBL" id="EXZ71404.1"/>
    </source>
</evidence>
<keyword evidence="1" id="KW-0472">Membrane</keyword>
<feature type="transmembrane region" description="Helical" evidence="1">
    <location>
        <begin position="12"/>
        <end position="38"/>
    </location>
</feature>
<keyword evidence="1" id="KW-0812">Transmembrane</keyword>
<reference evidence="2 3" key="1">
    <citation type="submission" date="2014-02" db="EMBL/GenBank/DDBJ databases">
        <authorList>
            <person name="Sears C."/>
            <person name="Carroll K."/>
            <person name="Sack B.R."/>
            <person name="Qadri F."/>
            <person name="Myers L.L."/>
            <person name="Chung G.-T."/>
            <person name="Escheverria P."/>
            <person name="Fraser C.M."/>
            <person name="Sadzewicz L."/>
            <person name="Shefchek K.A."/>
            <person name="Tallon L."/>
            <person name="Das S.P."/>
            <person name="Daugherty S."/>
            <person name="Mongodin E.F."/>
        </authorList>
    </citation>
    <scope>NUCLEOTIDE SEQUENCE [LARGE SCALE GENOMIC DNA]</scope>
    <source>
        <strain evidence="2 3">3976T8</strain>
    </source>
</reference>
<accession>A0A016CJ29</accession>
<name>A0A016CJ29_BACFG</name>
<dbReference type="AlphaFoldDB" id="A0A016CJ29"/>